<dbReference type="Proteomes" id="UP000321947">
    <property type="component" value="Unassembled WGS sequence"/>
</dbReference>
<evidence type="ECO:0000313" key="1">
    <source>
        <dbReference type="EMBL" id="TYJ97732.1"/>
    </source>
</evidence>
<gene>
    <name evidence="1" type="ORF">E5676_scaffold1251G00320</name>
</gene>
<keyword evidence="1" id="KW-0378">Hydrolase</keyword>
<proteinExistence type="predicted"/>
<sequence>MHGVRCASPRSCEAASLSTLSSYTSFARFRRCGLLPLSSTIASSFVIREMPAVRRLCPQKPKRLVFIGKLLSNFQPRGDNQILGFYGKCSLEPTLIYLGGFVLDAGLNKDCSHISVELCCWTAYFRVMSLMDYGFGNLMCRFVYSLMECVVNGIVMLEQYCDVTVVDDLVWTEGLKESLVVVRKMPPRKGARRDSRGGRGRGAGCVQPEVHPVAQATDPAAPVTHADLAAMEKRFRDLIMQMREPQHSALLAPAQAPVCPDDQKVQCTIFMLTERGPACLRDAKRQEFLNLEQGDRIVEQYDANFDMLSRFAPEIIATKVASNNNNNNNNNNKKINNKM</sequence>
<dbReference type="EMBL" id="SSTD01018615">
    <property type="protein sequence ID" value="TYJ97732.1"/>
    <property type="molecule type" value="Genomic_DNA"/>
</dbReference>
<dbReference type="AlphaFoldDB" id="A0A5D3BD23"/>
<dbReference type="GO" id="GO:0008233">
    <property type="term" value="F:peptidase activity"/>
    <property type="evidence" value="ECO:0007669"/>
    <property type="project" value="UniProtKB-KW"/>
</dbReference>
<accession>A0A5D3BD23</accession>
<keyword evidence="1" id="KW-0645">Protease</keyword>
<name>A0A5D3BD23_CUCMM</name>
<comment type="caution">
    <text evidence="1">The sequence shown here is derived from an EMBL/GenBank/DDBJ whole genome shotgun (WGS) entry which is preliminary data.</text>
</comment>
<reference evidence="1 2" key="1">
    <citation type="submission" date="2019-08" db="EMBL/GenBank/DDBJ databases">
        <title>Draft genome sequences of two oriental melons (Cucumis melo L. var makuwa).</title>
        <authorList>
            <person name="Kwon S.-Y."/>
        </authorList>
    </citation>
    <scope>NUCLEOTIDE SEQUENCE [LARGE SCALE GENOMIC DNA]</scope>
    <source>
        <strain evidence="2">cv. Chang Bougi</strain>
        <tissue evidence="1">Leaf</tissue>
    </source>
</reference>
<organism evidence="1 2">
    <name type="scientific">Cucumis melo var. makuwa</name>
    <name type="common">Oriental melon</name>
    <dbReference type="NCBI Taxonomy" id="1194695"/>
    <lineage>
        <taxon>Eukaryota</taxon>
        <taxon>Viridiplantae</taxon>
        <taxon>Streptophyta</taxon>
        <taxon>Embryophyta</taxon>
        <taxon>Tracheophyta</taxon>
        <taxon>Spermatophyta</taxon>
        <taxon>Magnoliopsida</taxon>
        <taxon>eudicotyledons</taxon>
        <taxon>Gunneridae</taxon>
        <taxon>Pentapetalae</taxon>
        <taxon>rosids</taxon>
        <taxon>fabids</taxon>
        <taxon>Cucurbitales</taxon>
        <taxon>Cucurbitaceae</taxon>
        <taxon>Benincaseae</taxon>
        <taxon>Cucumis</taxon>
    </lineage>
</organism>
<dbReference type="GO" id="GO:0006508">
    <property type="term" value="P:proteolysis"/>
    <property type="evidence" value="ECO:0007669"/>
    <property type="project" value="UniProtKB-KW"/>
</dbReference>
<evidence type="ECO:0000313" key="2">
    <source>
        <dbReference type="Proteomes" id="UP000321947"/>
    </source>
</evidence>
<protein>
    <submittedName>
        <fullName evidence="1">Gag-protease polyprotein</fullName>
    </submittedName>
</protein>